<proteinExistence type="inferred from homology"/>
<dbReference type="GeneID" id="37046709"/>
<keyword evidence="7" id="KW-0999">Mitochondrion inner membrane</keyword>
<dbReference type="SUPFAM" id="SSF52540">
    <property type="entry name" value="P-loop containing nucleoside triphosphate hydrolases"/>
    <property type="match status" value="1"/>
</dbReference>
<dbReference type="InterPro" id="IPR013842">
    <property type="entry name" value="LepA_CTD"/>
</dbReference>
<dbReference type="GO" id="GO:0045727">
    <property type="term" value="P:positive regulation of translation"/>
    <property type="evidence" value="ECO:0007669"/>
    <property type="project" value="UniProtKB-UniRule"/>
</dbReference>
<dbReference type="NCBIfam" id="TIGR00231">
    <property type="entry name" value="small_GTP"/>
    <property type="match status" value="1"/>
</dbReference>
<keyword evidence="2 7" id="KW-0547">Nucleotide-binding</keyword>
<gene>
    <name evidence="9" type="ORF">FA10DRAFT_300074</name>
</gene>
<feature type="binding site" evidence="7">
    <location>
        <begin position="145"/>
        <end position="148"/>
    </location>
    <ligand>
        <name>GTP</name>
        <dbReference type="ChEBI" id="CHEBI:37565"/>
    </ligand>
</feature>
<reference evidence="9 10" key="1">
    <citation type="journal article" date="2018" name="Mol. Biol. Evol.">
        <title>Broad Genomic Sampling Reveals a Smut Pathogenic Ancestry of the Fungal Clade Ustilaginomycotina.</title>
        <authorList>
            <person name="Kijpornyongpan T."/>
            <person name="Mondo S.J."/>
            <person name="Barry K."/>
            <person name="Sandor L."/>
            <person name="Lee J."/>
            <person name="Lipzen A."/>
            <person name="Pangilinan J."/>
            <person name="LaButti K."/>
            <person name="Hainaut M."/>
            <person name="Henrissat B."/>
            <person name="Grigoriev I.V."/>
            <person name="Spatafora J.W."/>
            <person name="Aime M.C."/>
        </authorList>
    </citation>
    <scope>NUCLEOTIDE SEQUENCE [LARGE SCALE GENOMIC DNA]</scope>
    <source>
        <strain evidence="9 10">MCA 4198</strain>
    </source>
</reference>
<evidence type="ECO:0000313" key="10">
    <source>
        <dbReference type="Proteomes" id="UP000245768"/>
    </source>
</evidence>
<feature type="binding site" evidence="7">
    <location>
        <begin position="20"/>
        <end position="27"/>
    </location>
    <ligand>
        <name>GTP</name>
        <dbReference type="ChEBI" id="CHEBI:37565"/>
    </ligand>
</feature>
<feature type="domain" description="Tr-type G" evidence="8">
    <location>
        <begin position="11"/>
        <end position="204"/>
    </location>
</feature>
<keyword evidence="7" id="KW-0496">Mitochondrion</keyword>
<dbReference type="FunFam" id="3.30.70.2570:FF:000001">
    <property type="entry name" value="Translation factor GUF1, mitochondrial"/>
    <property type="match status" value="1"/>
</dbReference>
<dbReference type="PROSITE" id="PS51722">
    <property type="entry name" value="G_TR_2"/>
    <property type="match status" value="1"/>
</dbReference>
<accession>A0A316YTW5</accession>
<dbReference type="Gene3D" id="3.30.70.2570">
    <property type="entry name" value="Elongation factor 4, C-terminal domain"/>
    <property type="match status" value="1"/>
</dbReference>
<dbReference type="FunFam" id="2.40.30.10:FF:000015">
    <property type="entry name" value="Translation factor GUF1, mitochondrial"/>
    <property type="match status" value="1"/>
</dbReference>
<evidence type="ECO:0000256" key="5">
    <source>
        <dbReference type="ARBA" id="ARBA00023134"/>
    </source>
</evidence>
<dbReference type="HAMAP" id="MF_00071">
    <property type="entry name" value="LepA"/>
    <property type="match status" value="1"/>
</dbReference>
<evidence type="ECO:0000259" key="8">
    <source>
        <dbReference type="PROSITE" id="PS51722"/>
    </source>
</evidence>
<dbReference type="GO" id="GO:0005759">
    <property type="term" value="C:mitochondrial matrix"/>
    <property type="evidence" value="ECO:0007669"/>
    <property type="project" value="UniProtKB-UniRule"/>
</dbReference>
<dbReference type="PANTHER" id="PTHR43512:SF7">
    <property type="entry name" value="TRANSLATION FACTOR GUF1, MITOCHONDRIAL"/>
    <property type="match status" value="1"/>
</dbReference>
<dbReference type="Gene3D" id="3.30.70.870">
    <property type="entry name" value="Elongation Factor G (Translational Gtpase), domain 3"/>
    <property type="match status" value="1"/>
</dbReference>
<dbReference type="InterPro" id="IPR027417">
    <property type="entry name" value="P-loop_NTPase"/>
</dbReference>
<dbReference type="AlphaFoldDB" id="A0A316YTW5"/>
<evidence type="ECO:0000256" key="1">
    <source>
        <dbReference type="ARBA" id="ARBA00005454"/>
    </source>
</evidence>
<dbReference type="RefSeq" id="XP_025378661.1">
    <property type="nucleotide sequence ID" value="XM_025524793.1"/>
</dbReference>
<organism evidence="9 10">
    <name type="scientific">Acaromyces ingoldii</name>
    <dbReference type="NCBI Taxonomy" id="215250"/>
    <lineage>
        <taxon>Eukaryota</taxon>
        <taxon>Fungi</taxon>
        <taxon>Dikarya</taxon>
        <taxon>Basidiomycota</taxon>
        <taxon>Ustilaginomycotina</taxon>
        <taxon>Exobasidiomycetes</taxon>
        <taxon>Exobasidiales</taxon>
        <taxon>Cryptobasidiaceae</taxon>
        <taxon>Acaromyces</taxon>
    </lineage>
</organism>
<dbReference type="CDD" id="cd01890">
    <property type="entry name" value="LepA"/>
    <property type="match status" value="1"/>
</dbReference>
<dbReference type="SUPFAM" id="SSF54980">
    <property type="entry name" value="EF-G C-terminal domain-like"/>
    <property type="match status" value="2"/>
</dbReference>
<dbReference type="Gene3D" id="3.30.70.240">
    <property type="match status" value="1"/>
</dbReference>
<dbReference type="Gene3D" id="2.40.30.10">
    <property type="entry name" value="Translation factors"/>
    <property type="match status" value="1"/>
</dbReference>
<keyword evidence="6 7" id="KW-0472">Membrane</keyword>
<dbReference type="GO" id="GO:0005743">
    <property type="term" value="C:mitochondrial inner membrane"/>
    <property type="evidence" value="ECO:0007669"/>
    <property type="project" value="UniProtKB-SubCell"/>
</dbReference>
<evidence type="ECO:0000313" key="9">
    <source>
        <dbReference type="EMBL" id="PWN91463.1"/>
    </source>
</evidence>
<dbReference type="CDD" id="cd03699">
    <property type="entry name" value="EF4_II"/>
    <property type="match status" value="1"/>
</dbReference>
<dbReference type="FunFam" id="3.30.70.870:FF:000004">
    <property type="entry name" value="Translation factor GUF1, mitochondrial"/>
    <property type="match status" value="1"/>
</dbReference>
<dbReference type="FunCoup" id="A0A316YTW5">
    <property type="interactions" value="318"/>
</dbReference>
<dbReference type="PANTHER" id="PTHR43512">
    <property type="entry name" value="TRANSLATION FACTOR GUF1-RELATED"/>
    <property type="match status" value="1"/>
</dbReference>
<comment type="similarity">
    <text evidence="1">Belongs to the TRAFAC class translation factor GTPase superfamily. Classic translation factor GTPase family. LepA subfamily.</text>
</comment>
<dbReference type="InParanoid" id="A0A316YTW5"/>
<dbReference type="Pfam" id="PF06421">
    <property type="entry name" value="LepA_C"/>
    <property type="match status" value="1"/>
</dbReference>
<comment type="function">
    <text evidence="7">Promotes mitochondrial protein synthesis. May act as a fidelity factor of the translation reaction, by catalyzing a one-codon backward translocation of tRNAs on improperly translocated ribosomes. Binds to mitochondrial ribosomes in a GTP-dependent manner.</text>
</comment>
<dbReference type="PRINTS" id="PR00315">
    <property type="entry name" value="ELONGATNFCT"/>
</dbReference>
<keyword evidence="5 7" id="KW-0342">GTP-binding</keyword>
<comment type="subcellular location">
    <subcellularLocation>
        <location evidence="7">Mitochondrion inner membrane</location>
        <topology evidence="7">Peripheral membrane protein</topology>
        <orientation evidence="7">Matrix side</orientation>
    </subcellularLocation>
</comment>
<evidence type="ECO:0000256" key="2">
    <source>
        <dbReference type="ARBA" id="ARBA00022741"/>
    </source>
</evidence>
<dbReference type="GO" id="GO:0097177">
    <property type="term" value="F:mitochondrial ribosome binding"/>
    <property type="evidence" value="ECO:0007669"/>
    <property type="project" value="TreeGrafter"/>
</dbReference>
<dbReference type="SUPFAM" id="SSF50447">
    <property type="entry name" value="Translation proteins"/>
    <property type="match status" value="1"/>
</dbReference>
<keyword evidence="10" id="KW-1185">Reference proteome</keyword>
<evidence type="ECO:0000256" key="7">
    <source>
        <dbReference type="HAMAP-Rule" id="MF_03137"/>
    </source>
</evidence>
<comment type="similarity">
    <text evidence="7">Belongs to the GTP-binding elongation factor family. LepA subfamily.</text>
</comment>
<dbReference type="OrthoDB" id="1074at2759"/>
<dbReference type="InterPro" id="IPR009000">
    <property type="entry name" value="Transl_B-barrel_sf"/>
</dbReference>
<dbReference type="Proteomes" id="UP000245768">
    <property type="component" value="Unassembled WGS sequence"/>
</dbReference>
<dbReference type="GO" id="GO:0006412">
    <property type="term" value="P:translation"/>
    <property type="evidence" value="ECO:0007669"/>
    <property type="project" value="UniProtKB-KW"/>
</dbReference>
<dbReference type="GO" id="GO:0003924">
    <property type="term" value="F:GTPase activity"/>
    <property type="evidence" value="ECO:0007669"/>
    <property type="project" value="UniProtKB-UniRule"/>
</dbReference>
<dbReference type="InterPro" id="IPR005225">
    <property type="entry name" value="Small_GTP-bd"/>
</dbReference>
<name>A0A316YTW5_9BASI</name>
<dbReference type="GO" id="GO:0005525">
    <property type="term" value="F:GTP binding"/>
    <property type="evidence" value="ECO:0007669"/>
    <property type="project" value="UniProtKB-UniRule"/>
</dbReference>
<dbReference type="Gene3D" id="3.40.50.300">
    <property type="entry name" value="P-loop containing nucleotide triphosphate hydrolases"/>
    <property type="match status" value="1"/>
</dbReference>
<dbReference type="InterPro" id="IPR000795">
    <property type="entry name" value="T_Tr_GTP-bd_dom"/>
</dbReference>
<keyword evidence="4 7" id="KW-0648">Protein biosynthesis</keyword>
<dbReference type="InterPro" id="IPR035647">
    <property type="entry name" value="EFG_III/V"/>
</dbReference>
<sequence>MGPDASKFAMLLPTSFSIIAHIDHGKSTLADRLLELTGTIPMEGESGVNRQVLDSLKVERERGITVKSQAVSMIYADRRSQGREYLLNLIDTPGHVDFAYEVSRSLSACQMALLVVDATQGIQSQTLSVFRIAVARGLRIIPIINKIDLPNANTDAVLAQLESRLGLDCMPGGQDEAILVSAKTGMGVEAVLQRIVDVGFDTSAAAASSPPSAALAPRTKTTAKRGEGEKLRALVFDSWYDSYRGVIALVSVHDGVLKTGDKLAFSHSKKKYEVLDAGVNSPTGISTGLLCQGQVGWVVCNMKSLTEASIGDTLHHANTHVEPLAGFKPSVPMVYCAAFPVESSDFPKLEAAIQRLALNDRSVTYARESSNALGQGIKLGLLGALHLEIFRARLEDEYEQTILVTAPSVAYRLVHQDGSSRIISNPLDFPDHVASRIGTKGGGKNVVEVQEPMVLGTLTCPEEHVGAMMQLCADRRGTEVDVSFDEEGGAATTSMVGGDLDGQQQQQQQQQRIVTMKYRLPLGEIVTDFFGLVKSKTAGFATFEYEDLVEGQGRAEGIDAEEDGWERSDVVKLTFLISGTPIDALCQVVHRSKAVYVARQWAQKIKDVVPRQQYDVVVQACVGGKVVAAEKKGAYRKDVLQGIYGGHYDRKAKLLGKQKEGKKRLRSMSFGRVQIPQESFMEILDSKSSGSSKTNK</sequence>
<evidence type="ECO:0000256" key="6">
    <source>
        <dbReference type="ARBA" id="ARBA00023136"/>
    </source>
</evidence>
<protein>
    <submittedName>
        <fullName evidence="9">GTP-binding protein lepa</fullName>
    </submittedName>
</protein>
<dbReference type="Pfam" id="PF00009">
    <property type="entry name" value="GTP_EFTU"/>
    <property type="match status" value="1"/>
</dbReference>
<dbReference type="InterPro" id="IPR006297">
    <property type="entry name" value="EF-4"/>
</dbReference>
<keyword evidence="3 7" id="KW-0378">Hydrolase</keyword>
<comment type="catalytic activity">
    <reaction evidence="7">
        <text>GTP + H2O = GDP + phosphate + H(+)</text>
        <dbReference type="Rhea" id="RHEA:19669"/>
        <dbReference type="ChEBI" id="CHEBI:15377"/>
        <dbReference type="ChEBI" id="CHEBI:15378"/>
        <dbReference type="ChEBI" id="CHEBI:37565"/>
        <dbReference type="ChEBI" id="CHEBI:43474"/>
        <dbReference type="ChEBI" id="CHEBI:58189"/>
        <dbReference type="EC" id="3.6.5.n1"/>
    </reaction>
</comment>
<dbReference type="InterPro" id="IPR038363">
    <property type="entry name" value="LepA_C_sf"/>
</dbReference>
<dbReference type="InterPro" id="IPR031157">
    <property type="entry name" value="G_TR_CS"/>
</dbReference>
<dbReference type="STRING" id="215250.A0A316YTW5"/>
<feature type="binding site" evidence="7">
    <location>
        <begin position="91"/>
        <end position="95"/>
    </location>
    <ligand>
        <name>GTP</name>
        <dbReference type="ChEBI" id="CHEBI:37565"/>
    </ligand>
</feature>
<dbReference type="PROSITE" id="PS00301">
    <property type="entry name" value="G_TR_1"/>
    <property type="match status" value="1"/>
</dbReference>
<dbReference type="EMBL" id="KZ819635">
    <property type="protein sequence ID" value="PWN91463.1"/>
    <property type="molecule type" value="Genomic_DNA"/>
</dbReference>
<evidence type="ECO:0000256" key="3">
    <source>
        <dbReference type="ARBA" id="ARBA00022801"/>
    </source>
</evidence>
<evidence type="ECO:0000256" key="4">
    <source>
        <dbReference type="ARBA" id="ARBA00022917"/>
    </source>
</evidence>